<dbReference type="InterPro" id="IPR039901">
    <property type="entry name" value="Kdotransferase"/>
</dbReference>
<accession>A0A0K0XTS8</accession>
<dbReference type="AlphaFoldDB" id="A0A0K0XTS8"/>
<dbReference type="Gene3D" id="3.40.50.2000">
    <property type="entry name" value="Glycogen Phosphorylase B"/>
    <property type="match status" value="1"/>
</dbReference>
<dbReference type="GO" id="GO:0009244">
    <property type="term" value="P:lipopolysaccharide core region biosynthetic process"/>
    <property type="evidence" value="ECO:0007669"/>
    <property type="project" value="UniProtKB-UniRule"/>
</dbReference>
<dbReference type="PANTHER" id="PTHR42755:SF1">
    <property type="entry name" value="3-DEOXY-D-MANNO-OCTULOSONIC ACID TRANSFERASE, MITOCHONDRIAL-RELATED"/>
    <property type="match status" value="1"/>
</dbReference>
<dbReference type="Pfam" id="PF04413">
    <property type="entry name" value="Glycos_transf_N"/>
    <property type="match status" value="1"/>
</dbReference>
<comment type="function">
    <text evidence="7">Involved in lipopolysaccharide (LPS) biosynthesis. Catalyzes the transfer of 3-deoxy-D-manno-octulosonate (Kdo) residue(s) from CMP-Kdo to lipid IV(A), the tetraacyldisaccharide-1,4'-bisphosphate precursor of lipid A.</text>
</comment>
<dbReference type="Proteomes" id="UP000066624">
    <property type="component" value="Chromosome"/>
</dbReference>
<evidence type="ECO:0000256" key="1">
    <source>
        <dbReference type="ARBA" id="ARBA00004713"/>
    </source>
</evidence>
<keyword evidence="7" id="KW-0472">Membrane</keyword>
<keyword evidence="7" id="KW-1003">Cell membrane</keyword>
<proteinExistence type="inferred from homology"/>
<keyword evidence="7" id="KW-0448">Lipopolysaccharide biosynthesis</keyword>
<comment type="pathway">
    <text evidence="1 7">Bacterial outer membrane biogenesis; LPS core biosynthesis.</text>
</comment>
<protein>
    <recommendedName>
        <fullName evidence="3 7">3-deoxy-D-manno-octulosonic acid transferase</fullName>
        <shortName evidence="7">Kdo transferase</shortName>
        <ecNumber evidence="2 7">2.4.99.12</ecNumber>
    </recommendedName>
    <alternativeName>
        <fullName evidence="5 7">Lipid IV(A) 3-deoxy-D-manno-octulosonic acid transferase</fullName>
    </alternativeName>
</protein>
<evidence type="ECO:0000313" key="8">
    <source>
        <dbReference type="EMBL" id="AKS41027.1"/>
    </source>
</evidence>
<comment type="subcellular location">
    <subcellularLocation>
        <location evidence="7">Cell membrane</location>
    </subcellularLocation>
</comment>
<reference evidence="9" key="1">
    <citation type="submission" date="2015-07" db="EMBL/GenBank/DDBJ databases">
        <authorList>
            <person name="Kim K.M."/>
        </authorList>
    </citation>
    <scope>NUCLEOTIDE SEQUENCE [LARGE SCALE GENOMIC DNA]</scope>
    <source>
        <strain evidence="9">KCTC 42284</strain>
    </source>
</reference>
<evidence type="ECO:0000256" key="7">
    <source>
        <dbReference type="RuleBase" id="RU365103"/>
    </source>
</evidence>
<dbReference type="EC" id="2.4.99.12" evidence="2 7"/>
<dbReference type="GO" id="GO:0005886">
    <property type="term" value="C:plasma membrane"/>
    <property type="evidence" value="ECO:0007669"/>
    <property type="project" value="UniProtKB-SubCell"/>
</dbReference>
<dbReference type="GO" id="GO:0043842">
    <property type="term" value="F:Kdo transferase activity"/>
    <property type="evidence" value="ECO:0007669"/>
    <property type="project" value="UniProtKB-EC"/>
</dbReference>
<keyword evidence="4 7" id="KW-0808">Transferase</keyword>
<evidence type="ECO:0000313" key="9">
    <source>
        <dbReference type="Proteomes" id="UP000066624"/>
    </source>
</evidence>
<dbReference type="GO" id="GO:0009245">
    <property type="term" value="P:lipid A biosynthetic process"/>
    <property type="evidence" value="ECO:0007669"/>
    <property type="project" value="TreeGrafter"/>
</dbReference>
<organism evidence="8 9">
    <name type="scientific">Wenzhouxiangella marina</name>
    <dbReference type="NCBI Taxonomy" id="1579979"/>
    <lineage>
        <taxon>Bacteria</taxon>
        <taxon>Pseudomonadati</taxon>
        <taxon>Pseudomonadota</taxon>
        <taxon>Gammaproteobacteria</taxon>
        <taxon>Chromatiales</taxon>
        <taxon>Wenzhouxiangellaceae</taxon>
        <taxon>Wenzhouxiangella</taxon>
    </lineage>
</organism>
<dbReference type="EMBL" id="CP012154">
    <property type="protein sequence ID" value="AKS41027.1"/>
    <property type="molecule type" value="Genomic_DNA"/>
</dbReference>
<dbReference type="OrthoDB" id="9789797at2"/>
<evidence type="ECO:0000256" key="3">
    <source>
        <dbReference type="ARBA" id="ARBA00019077"/>
    </source>
</evidence>
<sequence>MLWLYRSFALLASPWMVRRLHRDASDGTERERLIERRGQVEPAGESPIWIHAASVGEVNAVRALVEALLARPEHPEILISTFTLSGARQVRSLFGDRVAHRLAPIDRPGPTKRWLEALRPRLGLVVETELWPELFHQAERAGIDLILINARLSERGFRRSMRLRPLFRQALDAVRLALCQSERDAERLTLLGLEESRCRVTGNLKFDASLPQDLGSRVRELQAQWGARRAWTAGSTRPGEEAILLEAHRQAREACPDGLLVLAPRHPERAAEVAELIDAAGLKQQRLGETIERDTAVVLVDRIGVLQACYAASAVAFVGGSLVELGGHNLLEPAACGKPVLAGPHLDNQRAMAEALQGSGAFTPMQTAEALASAVIGFWQHPETALEQGRAALSVVEQGRGSLRATLRQLEPWLER</sequence>
<dbReference type="InterPro" id="IPR038107">
    <property type="entry name" value="Glycos_transf_N_sf"/>
</dbReference>
<evidence type="ECO:0000256" key="6">
    <source>
        <dbReference type="ARBA" id="ARBA00049183"/>
    </source>
</evidence>
<name>A0A0K0XTS8_9GAMM</name>
<dbReference type="SUPFAM" id="SSF53756">
    <property type="entry name" value="UDP-Glycosyltransferase/glycogen phosphorylase"/>
    <property type="match status" value="1"/>
</dbReference>
<comment type="catalytic activity">
    <reaction evidence="6 7">
        <text>lipid IVA (E. coli) + CMP-3-deoxy-beta-D-manno-octulosonate = alpha-Kdo-(2-&gt;6)-lipid IVA (E. coli) + CMP + H(+)</text>
        <dbReference type="Rhea" id="RHEA:28066"/>
        <dbReference type="ChEBI" id="CHEBI:15378"/>
        <dbReference type="ChEBI" id="CHEBI:58603"/>
        <dbReference type="ChEBI" id="CHEBI:60364"/>
        <dbReference type="ChEBI" id="CHEBI:60377"/>
        <dbReference type="ChEBI" id="CHEBI:85987"/>
        <dbReference type="EC" id="2.4.99.12"/>
    </reaction>
</comment>
<comment type="similarity">
    <text evidence="7">Belongs to the glycosyltransferase group 1 family.</text>
</comment>
<gene>
    <name evidence="8" type="ORF">WM2015_646</name>
</gene>
<dbReference type="KEGG" id="wma:WM2015_646"/>
<dbReference type="UniPathway" id="UPA00958"/>
<keyword evidence="9" id="KW-1185">Reference proteome</keyword>
<dbReference type="Gene3D" id="3.40.50.11720">
    <property type="entry name" value="3-Deoxy-D-manno-octulosonic-acid transferase, N-terminal domain"/>
    <property type="match status" value="1"/>
</dbReference>
<evidence type="ECO:0000256" key="2">
    <source>
        <dbReference type="ARBA" id="ARBA00012621"/>
    </source>
</evidence>
<dbReference type="RefSeq" id="WP_049724695.1">
    <property type="nucleotide sequence ID" value="NZ_CP012154.1"/>
</dbReference>
<dbReference type="PANTHER" id="PTHR42755">
    <property type="entry name" value="3-DEOXY-MANNO-OCTULOSONATE CYTIDYLYLTRANSFERASE"/>
    <property type="match status" value="1"/>
</dbReference>
<evidence type="ECO:0000256" key="5">
    <source>
        <dbReference type="ARBA" id="ARBA00031445"/>
    </source>
</evidence>
<dbReference type="InterPro" id="IPR007507">
    <property type="entry name" value="Glycos_transf_N"/>
</dbReference>
<evidence type="ECO:0000256" key="4">
    <source>
        <dbReference type="ARBA" id="ARBA00022679"/>
    </source>
</evidence>
<dbReference type="STRING" id="1579979.WM2015_646"/>